<reference evidence="3" key="1">
    <citation type="submission" date="2021-01" db="EMBL/GenBank/DDBJ databases">
        <authorList>
            <person name="Corre E."/>
            <person name="Pelletier E."/>
            <person name="Niang G."/>
            <person name="Scheremetjew M."/>
            <person name="Finn R."/>
            <person name="Kale V."/>
            <person name="Holt S."/>
            <person name="Cochrane G."/>
            <person name="Meng A."/>
            <person name="Brown T."/>
            <person name="Cohen L."/>
        </authorList>
    </citation>
    <scope>NUCLEOTIDE SEQUENCE</scope>
    <source>
        <strain evidence="3">10249 10 AB</strain>
    </source>
</reference>
<organism evidence="3">
    <name type="scientific">Pseudo-nitzschia australis</name>
    <dbReference type="NCBI Taxonomy" id="44445"/>
    <lineage>
        <taxon>Eukaryota</taxon>
        <taxon>Sar</taxon>
        <taxon>Stramenopiles</taxon>
        <taxon>Ochrophyta</taxon>
        <taxon>Bacillariophyta</taxon>
        <taxon>Bacillariophyceae</taxon>
        <taxon>Bacillariophycidae</taxon>
        <taxon>Bacillariales</taxon>
        <taxon>Bacillariaceae</taxon>
        <taxon>Pseudo-nitzschia</taxon>
    </lineage>
</organism>
<feature type="compositionally biased region" description="Low complexity" evidence="1">
    <location>
        <begin position="73"/>
        <end position="94"/>
    </location>
</feature>
<name>A0A7S4ALN4_9STRA</name>
<keyword evidence="2" id="KW-1133">Transmembrane helix</keyword>
<feature type="compositionally biased region" description="Acidic residues" evidence="1">
    <location>
        <begin position="95"/>
        <end position="105"/>
    </location>
</feature>
<dbReference type="AlphaFoldDB" id="A0A7S4ALN4"/>
<feature type="transmembrane region" description="Helical" evidence="2">
    <location>
        <begin position="132"/>
        <end position="154"/>
    </location>
</feature>
<proteinExistence type="predicted"/>
<accession>A0A7S4ALN4</accession>
<evidence type="ECO:0008006" key="4">
    <source>
        <dbReference type="Google" id="ProtNLM"/>
    </source>
</evidence>
<evidence type="ECO:0000256" key="1">
    <source>
        <dbReference type="SAM" id="MobiDB-lite"/>
    </source>
</evidence>
<keyword evidence="2" id="KW-0812">Transmembrane</keyword>
<dbReference type="EMBL" id="HBIX01017262">
    <property type="protein sequence ID" value="CAE0719707.1"/>
    <property type="molecule type" value="Transcribed_RNA"/>
</dbReference>
<feature type="region of interest" description="Disordered" evidence="1">
    <location>
        <begin position="70"/>
        <end position="110"/>
    </location>
</feature>
<gene>
    <name evidence="3" type="ORF">PAUS00366_LOCUS12461</name>
</gene>
<protein>
    <recommendedName>
        <fullName evidence="4">Transmembrane protein</fullName>
    </recommendedName>
</protein>
<evidence type="ECO:0000313" key="3">
    <source>
        <dbReference type="EMBL" id="CAE0719707.1"/>
    </source>
</evidence>
<evidence type="ECO:0000256" key="2">
    <source>
        <dbReference type="SAM" id="Phobius"/>
    </source>
</evidence>
<keyword evidence="2" id="KW-0472">Membrane</keyword>
<sequence>MRIIHRVTNIAIAVSLSPCLFSVLRVAFTDAFSSQGYGLAPSLSSLAFQRNSNHRGRWLPHEMRSSSVLFLREPSTQQETETESETTPPQATNLEENEAETETENESSTVVKDTVRNIGSTTRRVLMYGSGFVFNCIGIYFGFGILLNLFGYAYSFSLDEGYKIDTIQNKRIEIQFEREAKRYENESSQKLSQLQSRLAVEAVAKAEGTTATKIATNTVEATTTTTTTAAVE</sequence>